<keyword evidence="3" id="KW-1185">Reference proteome</keyword>
<sequence length="1753" mass="197816">MNEFASKSTHEFLTDTTSSPDSRKTRTIYVARAIHEEETEGIAGQNAAVNQSHSRDPRSGKLTSYAALGGAQDVERFDQFLAQQRGHLSASELRAAAASSDQKMLSTKQQTMRRMQLERECEATEDSGTRNVDEIDNVVQKRREETVAHRKWLQSLPINERVNQQRQQNALRKWRQINNEWETFKKKAARRLNKNPQELVISRASAYREQREMYDALQKARPLRDKVGADLWLVSLRDEGTRFVPVGNIFSGLYCPIRENSKLGPSVRRPLDNYYNSDTSEHDESRLLSKLEKRSLELLAKKKWRLRKQLELLLPHEVQSSADSNLAVETMELFAWASGSGVDGDDDEFDYSLSNKEEQIASQQHQLHSRANASSSDVINETESDNNEFDGPSLRITYASDDDAGDYVMKSNGDSFEGRHLPLRLSFFTPVGEQDQRSLKIYNDGNTIVHYQWWRVPFKDETDELMSHLRGQRTRREEQEFEQLITISVSKHGGTLLPGDTQLFVFTFNSLQAGMYLAKWLLDVDPQPQIRFRPRSIDPVTDLSEPVEVHLSCVAIDKFSARRQRAIQLTRIQQLEGRVIVASLVDEILECVRLPKPMDFHDMMPRDDMKEFYDKNGSHEFGDVYYSPAFVRDCRALYERAQAIVSALIPSKQVTIVNSDSTNQNAADDITINVEKSALITALEQPSSAERAITEATLQIECAPNAYPQTPHAQEWNWCLKELAQLCVMADETQHRHLSYLKHRLENEFDDLDEDDDDEDDGEDEEATNKADQELEDSKEKDHKNGGLIDEKRTPYEVRRAEKFARRQALEDEISAYKPDLQITFEMLRYSACTTPYQNTRLHQRLRERIASLCSELPVVCEIAKMMNPGDEASLYAAKVEGVGKLLVRGLDEAIGDNLDHQVLIEIERRRVQKMWLKDKASYSSIGLNKAAGSTTAAAGSEDPRQALEPTAVDHSGVIIMQVDLDLAAWYSLIITEAEEAVASADGPLSLSWQLSPALVQQETFVPAKVREAADAIQNVLNTLSSGYPNAHTVVLVSELNRPPLTRHTYNLLCRVSQAGVKAKELRQAQKIETNSIQLLTNQDEQVTKADMACILDRLLLRLSLRDVAPILQRTTGKVVTFCASVDELLHQCQNHVLESVTVPIDDELLGGIIKVDGVAQRAKETPRILLLEHLEAAGIKMVIPASQKEDELVKNPTTLTPTKTQKHVVGGNKRSDAVTLKGKIATPSAPASVNPAIASTPSICDLLNPESAGENIKKQGLEALRNEFMRIGSVCVMDCLPSIMYESAFAFTARQNDTQTTPRIFAGPTLCQEIERWHQTLQPTDPDIAINKIFRMHTAVVGGKSLETKLRLIDGLLEFVQEIYFVGEVAMSLYRVLHLKEMKISATCDVDGMKDGEEDEKVEEQNKLLSETSLEKESEKAPFETRTGKACSLWNLLVPAVEKIQKKANRKCVRLMLPIDWIVGETYLEEQDKSHDIENDEAEEEEEASQWEDRLRQRMSQKIEPDHLDIFEQKRQYVFDGERAHVVLGHASLRDEALSDIGWQTFQDVTTSCFADVKVVNGKSSILTSCCSDSEGDDVESRNNTAALYDWTFRAFDVGPIAMQALARYFHQDEKWDCQDPTSAISKALIVNGVCGAVEYHEFCTATKQLLKMLLDYDPQNVFVAGNGTASWFQHIESKLFACTSTDMNESNEDESMHVDLTNSNENLSLPACVRKVVNDRVVRNARALKRLIEVRPHPSLVNLASHEFLAS</sequence>
<feature type="compositionally biased region" description="Acidic residues" evidence="1">
    <location>
        <begin position="749"/>
        <end position="766"/>
    </location>
</feature>
<accession>A0A0P1AFR0</accession>
<dbReference type="InterPro" id="IPR015824">
    <property type="entry name" value="Phosphoglycerate_kinase_N"/>
</dbReference>
<dbReference type="STRING" id="4781.A0A0P1AFR0"/>
<feature type="region of interest" description="Disordered" evidence="1">
    <location>
        <begin position="41"/>
        <end position="62"/>
    </location>
</feature>
<dbReference type="OMA" id="YDWTFRA"/>
<dbReference type="InterPro" id="IPR013783">
    <property type="entry name" value="Ig-like_fold"/>
</dbReference>
<dbReference type="EMBL" id="CCYD01000428">
    <property type="protein sequence ID" value="CEG39564.1"/>
    <property type="molecule type" value="Genomic_DNA"/>
</dbReference>
<protein>
    <submittedName>
        <fullName evidence="2">Phosphoglycerate kinase, C-terminal</fullName>
    </submittedName>
</protein>
<dbReference type="RefSeq" id="XP_024575933.1">
    <property type="nucleotide sequence ID" value="XM_024725124.1"/>
</dbReference>
<evidence type="ECO:0000256" key="1">
    <source>
        <dbReference type="SAM" id="MobiDB-lite"/>
    </source>
</evidence>
<keyword evidence="2" id="KW-0418">Kinase</keyword>
<evidence type="ECO:0000313" key="2">
    <source>
        <dbReference type="EMBL" id="CEG39564.1"/>
    </source>
</evidence>
<evidence type="ECO:0000313" key="3">
    <source>
        <dbReference type="Proteomes" id="UP000054928"/>
    </source>
</evidence>
<dbReference type="PANTHER" id="PTHR48421:SF1">
    <property type="entry name" value="MYCBP-ASSOCIATED PROTEIN"/>
    <property type="match status" value="1"/>
</dbReference>
<dbReference type="Gene3D" id="2.60.40.10">
    <property type="entry name" value="Immunoglobulins"/>
    <property type="match status" value="1"/>
</dbReference>
<dbReference type="PANTHER" id="PTHR48421">
    <property type="entry name" value="MYCBP-ASSOCIATED PROTEIN"/>
    <property type="match status" value="1"/>
</dbReference>
<dbReference type="GO" id="GO:0004618">
    <property type="term" value="F:phosphoglycerate kinase activity"/>
    <property type="evidence" value="ECO:0007669"/>
    <property type="project" value="InterPro"/>
</dbReference>
<feature type="region of interest" description="Disordered" evidence="1">
    <location>
        <begin position="749"/>
        <end position="792"/>
    </location>
</feature>
<dbReference type="GeneID" id="36404859"/>
<dbReference type="GO" id="GO:0006096">
    <property type="term" value="P:glycolytic process"/>
    <property type="evidence" value="ECO:0007669"/>
    <property type="project" value="InterPro"/>
</dbReference>
<dbReference type="InterPro" id="IPR032707">
    <property type="entry name" value="MYCBPAP"/>
</dbReference>
<dbReference type="OrthoDB" id="10263316at2759"/>
<keyword evidence="2" id="KW-0808">Transferase</keyword>
<dbReference type="Pfam" id="PF14646">
    <property type="entry name" value="MYCBPAP"/>
    <property type="match status" value="1"/>
</dbReference>
<dbReference type="Proteomes" id="UP000054928">
    <property type="component" value="Unassembled WGS sequence"/>
</dbReference>
<dbReference type="Gene3D" id="3.40.50.1260">
    <property type="entry name" value="Phosphoglycerate kinase, N-terminal domain"/>
    <property type="match status" value="2"/>
</dbReference>
<feature type="region of interest" description="Disordered" evidence="1">
    <location>
        <begin position="1"/>
        <end position="25"/>
    </location>
</feature>
<organism evidence="2 3">
    <name type="scientific">Plasmopara halstedii</name>
    <name type="common">Downy mildew of sunflower</name>
    <dbReference type="NCBI Taxonomy" id="4781"/>
    <lineage>
        <taxon>Eukaryota</taxon>
        <taxon>Sar</taxon>
        <taxon>Stramenopiles</taxon>
        <taxon>Oomycota</taxon>
        <taxon>Peronosporomycetes</taxon>
        <taxon>Peronosporales</taxon>
        <taxon>Peronosporaceae</taxon>
        <taxon>Plasmopara</taxon>
    </lineage>
</organism>
<reference evidence="3" key="1">
    <citation type="submission" date="2014-09" db="EMBL/GenBank/DDBJ databases">
        <authorList>
            <person name="Sharma Rahul"/>
            <person name="Thines Marco"/>
        </authorList>
    </citation>
    <scope>NUCLEOTIDE SEQUENCE [LARGE SCALE GENOMIC DNA]</scope>
</reference>
<name>A0A0P1AFR0_PLAHL</name>
<proteinExistence type="predicted"/>
<feature type="compositionally biased region" description="Basic and acidic residues" evidence="1">
    <location>
        <begin position="767"/>
        <end position="792"/>
    </location>
</feature>